<dbReference type="Proteomes" id="UP000604046">
    <property type="component" value="Unassembled WGS sequence"/>
</dbReference>
<sequence>MVLEATALAGTGGIIVLSLHIFLHGHHFQSIASMLRGLSKSSCDEPDSLHKAHRGQVQEELWKIRARMYKNAINLFVHPVGFLVVAFMYDIVMDFCLPNILRLLCLCGVYLTHTAVLKGFLSLSRQNLTIFYIVYNGSFVLLLLGGAANRDSEGHAMAVQVFNDGSRLVMSVVFMHSWTTIPSQLAMSAAESLVYWLKNEDHRDVMTYAVGQFVFAVGICAVCAALEFWVISHASALLDAESMVASFRRMLRGVSDGEVLLTENMSICESTECLKHLLMSPTGCKGQNFQQLLMTDEREDFTRFIKQSTEENLKPEKNKTTPPCLRVSLQGTNGIRVGVDLWHVPMPDMFGKEGPHHLIALREDWETRLQPDALPQVQKNLPKVTGAPSSTRAQSEASFMSQSSYNSLTQNYPELVDMTLLVDGGSHWLDVEQAHLRFVKQPSDPDAHMPSLRRLVRPTDWESVRSKLGAFMRECRANQETENLHMKLRMMDNSKRTVVAHDVEVSAFHPPLVGGSDAGEPDTKICLQFGNFAFDDANKKKTQPSLVGITEFEPLADFMDASP</sequence>
<proteinExistence type="predicted"/>
<protein>
    <recommendedName>
        <fullName evidence="4">Transmembrane protein</fullName>
    </recommendedName>
</protein>
<comment type="caution">
    <text evidence="2">The sequence shown here is derived from an EMBL/GenBank/DDBJ whole genome shotgun (WGS) entry which is preliminary data.</text>
</comment>
<gene>
    <name evidence="2" type="ORF">SNAT2548_LOCUS8010</name>
</gene>
<evidence type="ECO:0000313" key="3">
    <source>
        <dbReference type="Proteomes" id="UP000604046"/>
    </source>
</evidence>
<reference evidence="2" key="1">
    <citation type="submission" date="2021-02" db="EMBL/GenBank/DDBJ databases">
        <authorList>
            <person name="Dougan E. K."/>
            <person name="Rhodes N."/>
            <person name="Thang M."/>
            <person name="Chan C."/>
        </authorList>
    </citation>
    <scope>NUCLEOTIDE SEQUENCE</scope>
</reference>
<evidence type="ECO:0008006" key="4">
    <source>
        <dbReference type="Google" id="ProtNLM"/>
    </source>
</evidence>
<keyword evidence="1" id="KW-0812">Transmembrane</keyword>
<feature type="transmembrane region" description="Helical" evidence="1">
    <location>
        <begin position="6"/>
        <end position="25"/>
    </location>
</feature>
<feature type="transmembrane region" description="Helical" evidence="1">
    <location>
        <begin position="128"/>
        <end position="148"/>
    </location>
</feature>
<feature type="transmembrane region" description="Helical" evidence="1">
    <location>
        <begin position="168"/>
        <end position="197"/>
    </location>
</feature>
<keyword evidence="1" id="KW-0472">Membrane</keyword>
<feature type="transmembrane region" description="Helical" evidence="1">
    <location>
        <begin position="101"/>
        <end position="121"/>
    </location>
</feature>
<name>A0A812KB02_9DINO</name>
<dbReference type="OrthoDB" id="427793at2759"/>
<keyword evidence="3" id="KW-1185">Reference proteome</keyword>
<feature type="transmembrane region" description="Helical" evidence="1">
    <location>
        <begin position="72"/>
        <end position="89"/>
    </location>
</feature>
<organism evidence="2 3">
    <name type="scientific">Symbiodinium natans</name>
    <dbReference type="NCBI Taxonomy" id="878477"/>
    <lineage>
        <taxon>Eukaryota</taxon>
        <taxon>Sar</taxon>
        <taxon>Alveolata</taxon>
        <taxon>Dinophyceae</taxon>
        <taxon>Suessiales</taxon>
        <taxon>Symbiodiniaceae</taxon>
        <taxon>Symbiodinium</taxon>
    </lineage>
</organism>
<feature type="transmembrane region" description="Helical" evidence="1">
    <location>
        <begin position="209"/>
        <end position="231"/>
    </location>
</feature>
<keyword evidence="1" id="KW-1133">Transmembrane helix</keyword>
<evidence type="ECO:0000313" key="2">
    <source>
        <dbReference type="EMBL" id="CAE7219980.1"/>
    </source>
</evidence>
<dbReference type="EMBL" id="CAJNDS010000573">
    <property type="protein sequence ID" value="CAE7219980.1"/>
    <property type="molecule type" value="Genomic_DNA"/>
</dbReference>
<evidence type="ECO:0000256" key="1">
    <source>
        <dbReference type="SAM" id="Phobius"/>
    </source>
</evidence>
<accession>A0A812KB02</accession>
<dbReference type="AlphaFoldDB" id="A0A812KB02"/>